<evidence type="ECO:0008006" key="4">
    <source>
        <dbReference type="Google" id="ProtNLM"/>
    </source>
</evidence>
<dbReference type="AlphaFoldDB" id="A0A6M5Z3B7"/>
<dbReference type="Proteomes" id="UP000503447">
    <property type="component" value="Chromosome"/>
</dbReference>
<organism evidence="2 3">
    <name type="scientific">Frigoriglobus tundricola</name>
    <dbReference type="NCBI Taxonomy" id="2774151"/>
    <lineage>
        <taxon>Bacteria</taxon>
        <taxon>Pseudomonadati</taxon>
        <taxon>Planctomycetota</taxon>
        <taxon>Planctomycetia</taxon>
        <taxon>Gemmatales</taxon>
        <taxon>Gemmataceae</taxon>
        <taxon>Frigoriglobus</taxon>
    </lineage>
</organism>
<feature type="chain" id="PRO_5026704367" description="Lipoprotein" evidence="1">
    <location>
        <begin position="21"/>
        <end position="254"/>
    </location>
</feature>
<sequence>MIRYAVALAGLLVACCAASCDDKDPVKDKLFAAKKAYDAEMKLYRKAAEEWFDKREGAARNDGNKKLVDQVKAERATFEGSGALPKAVPAAIPQQAAAANKALEAAYQLAVKEYLIAKDDAAAAGMEIELKQFRATRPDAKADAKDAYPVGTILSGQLRWNGDPGDHSYLIVVTERTGKGFRGVARLDYGPSGDPKRKALYDIDGEITPQGLKYKGEVPGLGQVEGKWVKDVLQITASADNGGTLSGGLRFKKN</sequence>
<dbReference type="EMBL" id="CP053452">
    <property type="protein sequence ID" value="QJX00031.1"/>
    <property type="molecule type" value="Genomic_DNA"/>
</dbReference>
<evidence type="ECO:0000256" key="1">
    <source>
        <dbReference type="SAM" id="SignalP"/>
    </source>
</evidence>
<proteinExistence type="predicted"/>
<keyword evidence="3" id="KW-1185">Reference proteome</keyword>
<dbReference type="RefSeq" id="WP_171474877.1">
    <property type="nucleotide sequence ID" value="NZ_CP053452.2"/>
</dbReference>
<dbReference type="PROSITE" id="PS51257">
    <property type="entry name" value="PROKAR_LIPOPROTEIN"/>
    <property type="match status" value="1"/>
</dbReference>
<reference evidence="3" key="1">
    <citation type="submission" date="2020-05" db="EMBL/GenBank/DDBJ databases">
        <title>Frigoriglobus tundricola gen. nov., sp. nov., a psychrotolerant cellulolytic planctomycete of the family Gemmataceae with two divergent copies of 16S rRNA gene.</title>
        <authorList>
            <person name="Kulichevskaya I.S."/>
            <person name="Ivanova A.A."/>
            <person name="Naumoff D.G."/>
            <person name="Beletsky A.V."/>
            <person name="Rijpstra W.I.C."/>
            <person name="Sinninghe Damste J.S."/>
            <person name="Mardanov A.V."/>
            <person name="Ravin N.V."/>
            <person name="Dedysh S.N."/>
        </authorList>
    </citation>
    <scope>NUCLEOTIDE SEQUENCE [LARGE SCALE GENOMIC DNA]</scope>
    <source>
        <strain evidence="3">PL17</strain>
    </source>
</reference>
<keyword evidence="1" id="KW-0732">Signal</keyword>
<evidence type="ECO:0000313" key="3">
    <source>
        <dbReference type="Proteomes" id="UP000503447"/>
    </source>
</evidence>
<protein>
    <recommendedName>
        <fullName evidence="4">Lipoprotein</fullName>
    </recommendedName>
</protein>
<name>A0A6M5Z3B7_9BACT</name>
<gene>
    <name evidence="2" type="ORF">FTUN_7653</name>
</gene>
<evidence type="ECO:0000313" key="2">
    <source>
        <dbReference type="EMBL" id="QJX00031.1"/>
    </source>
</evidence>
<feature type="signal peptide" evidence="1">
    <location>
        <begin position="1"/>
        <end position="20"/>
    </location>
</feature>
<accession>A0A6M5Z3B7</accession>
<dbReference type="KEGG" id="ftj:FTUN_7653"/>